<dbReference type="Gene3D" id="2.60.40.10">
    <property type="entry name" value="Immunoglobulins"/>
    <property type="match status" value="5"/>
</dbReference>
<dbReference type="GO" id="GO:0002764">
    <property type="term" value="P:immune response-regulating signaling pathway"/>
    <property type="evidence" value="ECO:0007669"/>
    <property type="project" value="TreeGrafter"/>
</dbReference>
<dbReference type="GeneID" id="101592673"/>
<reference evidence="11" key="1">
    <citation type="submission" date="2025-08" db="UniProtKB">
        <authorList>
            <consortium name="RefSeq"/>
        </authorList>
    </citation>
    <scope>IDENTIFICATION</scope>
</reference>
<evidence type="ECO:0000256" key="5">
    <source>
        <dbReference type="ARBA" id="ARBA00023319"/>
    </source>
</evidence>
<organism evidence="10 11">
    <name type="scientific">Octodon degus</name>
    <name type="common">Degu</name>
    <name type="synonym">Sciurus degus</name>
    <dbReference type="NCBI Taxonomy" id="10160"/>
    <lineage>
        <taxon>Eukaryota</taxon>
        <taxon>Metazoa</taxon>
        <taxon>Chordata</taxon>
        <taxon>Craniata</taxon>
        <taxon>Vertebrata</taxon>
        <taxon>Euteleostomi</taxon>
        <taxon>Mammalia</taxon>
        <taxon>Eutheria</taxon>
        <taxon>Euarchontoglires</taxon>
        <taxon>Glires</taxon>
        <taxon>Rodentia</taxon>
        <taxon>Hystricomorpha</taxon>
        <taxon>Octodontidae</taxon>
        <taxon>Octodon</taxon>
    </lineage>
</organism>
<feature type="chain" id="PRO_5028470035" evidence="8">
    <location>
        <begin position="22"/>
        <end position="501"/>
    </location>
</feature>
<dbReference type="RefSeq" id="XP_023563788.1">
    <property type="nucleotide sequence ID" value="XM_023708020.1"/>
</dbReference>
<keyword evidence="1 8" id="KW-0732">Signal</keyword>
<evidence type="ECO:0000256" key="4">
    <source>
        <dbReference type="ARBA" id="ARBA00023180"/>
    </source>
</evidence>
<dbReference type="PIRSF" id="PIRSF001979">
    <property type="entry name" value="Alpha_1B_glycoprot_prd"/>
    <property type="match status" value="1"/>
</dbReference>
<keyword evidence="5" id="KW-0393">Immunoglobulin domain</keyword>
<dbReference type="FunFam" id="2.60.40.10:FF:000049">
    <property type="entry name" value="Leukocyte immunoglobulin-like receptor subfamily B member 1"/>
    <property type="match status" value="1"/>
</dbReference>
<evidence type="ECO:0000256" key="3">
    <source>
        <dbReference type="ARBA" id="ARBA00023157"/>
    </source>
</evidence>
<feature type="domain" description="Ig-like" evidence="9">
    <location>
        <begin position="311"/>
        <end position="400"/>
    </location>
</feature>
<sequence>MAARVGLLLLWGLTLGPASEAAVMVETRPKLWAESASPLQPWAQLTLTCGARMETQDFQLFKDGVALEPVHVDIPAITHQFVLGDVTRDNRGLYHCRAGLSGGWSQLSDLVEVSGTEPLPAPRLSAEPVSWIAPGLNCTLRCRADRPRVTFLLMREGDPPSSVMAEAGHEGEAIFSVHHAGNYSCSYRTHAAGGPSEPSAPVTVEELAVPPPPTLDFWGDGARVLQPSERVTLSCVAPLPEANFELWRRGEALRVSMASTSPDRIFFLLDGVEGDGGPYTCRYRPPGADAAWSASSAPVELVRSDGSLPAPDLRADPADPRPVPGSHVRLRCSVPGPGLHVALEREDAGGRRLLALLRPAGAEAELELRSVSVADSANYSCVYTDPAQPSVGSAPSARLELRVDGPPPAPRLQVLGSRVTPGRDVVLRCEGPVPGVVFELLRAGEEDALVRVGSARASADLVLLAAGPEHAGNYSCRYRAWGPVAFESPRSAPVQLQISGS</sequence>
<dbReference type="InterPro" id="IPR013783">
    <property type="entry name" value="Ig-like_fold"/>
</dbReference>
<dbReference type="AlphaFoldDB" id="A0A6P6DVN5"/>
<protein>
    <submittedName>
        <fullName evidence="11">Alpha-1B-glycoprotein</fullName>
    </submittedName>
</protein>
<feature type="domain" description="Ig-like" evidence="9">
    <location>
        <begin position="410"/>
        <end position="499"/>
    </location>
</feature>
<dbReference type="FunCoup" id="A0A6P6DVN5">
    <property type="interactions" value="91"/>
</dbReference>
<dbReference type="FunFam" id="2.60.40.10:FF:000033">
    <property type="entry name" value="Killer cell immunoglobulin-like receptor"/>
    <property type="match status" value="4"/>
</dbReference>
<dbReference type="InterPro" id="IPR036179">
    <property type="entry name" value="Ig-like_dom_sf"/>
</dbReference>
<dbReference type="CTD" id="1"/>
<evidence type="ECO:0000313" key="11">
    <source>
        <dbReference type="RefSeq" id="XP_023563788.1"/>
    </source>
</evidence>
<feature type="domain" description="Ig-like" evidence="9">
    <location>
        <begin position="122"/>
        <end position="203"/>
    </location>
</feature>
<dbReference type="SUPFAM" id="SSF48726">
    <property type="entry name" value="Immunoglobulin"/>
    <property type="match status" value="5"/>
</dbReference>
<dbReference type="InterPro" id="IPR050412">
    <property type="entry name" value="Ig-like_Receptors_ImmuneReg"/>
</dbReference>
<feature type="disulfide bond" evidence="6">
    <location>
        <begin position="142"/>
        <end position="185"/>
    </location>
</feature>
<evidence type="ECO:0000256" key="1">
    <source>
        <dbReference type="ARBA" id="ARBA00022729"/>
    </source>
</evidence>
<dbReference type="Pfam" id="PF13895">
    <property type="entry name" value="Ig_2"/>
    <property type="match status" value="1"/>
</dbReference>
<evidence type="ECO:0000313" key="10">
    <source>
        <dbReference type="Proteomes" id="UP000515203"/>
    </source>
</evidence>
<gene>
    <name evidence="11" type="primary">A1bg</name>
</gene>
<dbReference type="InterPro" id="IPR003599">
    <property type="entry name" value="Ig_sub"/>
</dbReference>
<accession>A0A6P6DVN5</accession>
<evidence type="ECO:0000259" key="9">
    <source>
        <dbReference type="PROSITE" id="PS50835"/>
    </source>
</evidence>
<keyword evidence="10" id="KW-1185">Reference proteome</keyword>
<keyword evidence="2" id="KW-0677">Repeat</keyword>
<keyword evidence="3 6" id="KW-1015">Disulfide bond</keyword>
<dbReference type="InParanoid" id="A0A6P6DVN5"/>
<dbReference type="GO" id="GO:0005886">
    <property type="term" value="C:plasma membrane"/>
    <property type="evidence" value="ECO:0007669"/>
    <property type="project" value="TreeGrafter"/>
</dbReference>
<evidence type="ECO:0000256" key="6">
    <source>
        <dbReference type="PIRSR" id="PIRSR001979-1"/>
    </source>
</evidence>
<dbReference type="InterPro" id="IPR016332">
    <property type="entry name" value="A1B_glyco/leuk_Ig-like_rcpt"/>
</dbReference>
<feature type="disulfide bond" evidence="6">
    <location>
        <begin position="49"/>
        <end position="96"/>
    </location>
</feature>
<feature type="signal peptide" evidence="8">
    <location>
        <begin position="1"/>
        <end position="21"/>
    </location>
</feature>
<evidence type="ECO:0000256" key="2">
    <source>
        <dbReference type="ARBA" id="ARBA00022737"/>
    </source>
</evidence>
<dbReference type="SMART" id="SM00408">
    <property type="entry name" value="IGc2"/>
    <property type="match status" value="4"/>
</dbReference>
<dbReference type="InterPro" id="IPR007110">
    <property type="entry name" value="Ig-like_dom"/>
</dbReference>
<dbReference type="OrthoDB" id="9450204at2759"/>
<dbReference type="PANTHER" id="PTHR11738">
    <property type="entry name" value="MHC CLASS I NK CELL RECEPTOR"/>
    <property type="match status" value="1"/>
</dbReference>
<keyword evidence="4" id="KW-0325">Glycoprotein</keyword>
<name>A0A6P6DVN5_OCTDE</name>
<evidence type="ECO:0000256" key="7">
    <source>
        <dbReference type="SAM" id="MobiDB-lite"/>
    </source>
</evidence>
<dbReference type="InterPro" id="IPR003598">
    <property type="entry name" value="Ig_sub2"/>
</dbReference>
<feature type="region of interest" description="Disordered" evidence="7">
    <location>
        <begin position="304"/>
        <end position="325"/>
    </location>
</feature>
<proteinExistence type="predicted"/>
<dbReference type="PROSITE" id="PS50835">
    <property type="entry name" value="IG_LIKE"/>
    <property type="match status" value="3"/>
</dbReference>
<dbReference type="PANTHER" id="PTHR11738:SF186">
    <property type="entry name" value="OSTEOCLAST-ASSOCIATED IMMUNOGLOBULIN-LIKE RECEPTOR"/>
    <property type="match status" value="1"/>
</dbReference>
<dbReference type="SMART" id="SM00409">
    <property type="entry name" value="IG"/>
    <property type="match status" value="5"/>
</dbReference>
<dbReference type="Proteomes" id="UP000515203">
    <property type="component" value="Unplaced"/>
</dbReference>
<evidence type="ECO:0000256" key="8">
    <source>
        <dbReference type="SAM" id="SignalP"/>
    </source>
</evidence>